<dbReference type="GeneID" id="37047523"/>
<dbReference type="PANTHER" id="PTHR43847:SF1">
    <property type="entry name" value="BLL3993 PROTEIN"/>
    <property type="match status" value="1"/>
</dbReference>
<feature type="signal peptide" evidence="6">
    <location>
        <begin position="1"/>
        <end position="18"/>
    </location>
</feature>
<keyword evidence="4 5" id="KW-0472">Membrane</keyword>
<reference evidence="7 8" key="1">
    <citation type="journal article" date="2018" name="Mol. Biol. Evol.">
        <title>Broad Genomic Sampling Reveals a Smut Pathogenic Ancestry of the Fungal Clade Ustilaginomycotina.</title>
        <authorList>
            <person name="Kijpornyongpan T."/>
            <person name="Mondo S.J."/>
            <person name="Barry K."/>
            <person name="Sandor L."/>
            <person name="Lee J."/>
            <person name="Lipzen A."/>
            <person name="Pangilinan J."/>
            <person name="LaButti K."/>
            <person name="Hainaut M."/>
            <person name="Henrissat B."/>
            <person name="Grigoriev I.V."/>
            <person name="Spatafora J.W."/>
            <person name="Aime M.C."/>
        </authorList>
    </citation>
    <scope>NUCLEOTIDE SEQUENCE [LARGE SCALE GENOMIC DNA]</scope>
    <source>
        <strain evidence="7 8">MCA 4198</strain>
    </source>
</reference>
<dbReference type="GO" id="GO:0032259">
    <property type="term" value="P:methylation"/>
    <property type="evidence" value="ECO:0007669"/>
    <property type="project" value="UniProtKB-KW"/>
</dbReference>
<dbReference type="InterPro" id="IPR052527">
    <property type="entry name" value="Metal_cation-efflux_comp"/>
</dbReference>
<dbReference type="RefSeq" id="XP_025378394.1">
    <property type="nucleotide sequence ID" value="XM_025525607.1"/>
</dbReference>
<comment type="similarity">
    <text evidence="5">Belongs to the class VI-like SAM-binding methyltransferase superfamily. Isoprenylcysteine carboxyl methyltransferase family.</text>
</comment>
<comment type="caution">
    <text evidence="5">Lacks conserved residue(s) required for the propagation of feature annotation.</text>
</comment>
<keyword evidence="6" id="KW-0732">Signal</keyword>
<organism evidence="7 8">
    <name type="scientific">Acaromyces ingoldii</name>
    <dbReference type="NCBI Taxonomy" id="215250"/>
    <lineage>
        <taxon>Eukaryota</taxon>
        <taxon>Fungi</taxon>
        <taxon>Dikarya</taxon>
        <taxon>Basidiomycota</taxon>
        <taxon>Ustilaginomycotina</taxon>
        <taxon>Exobasidiomycetes</taxon>
        <taxon>Exobasidiales</taxon>
        <taxon>Cryptobasidiaceae</taxon>
        <taxon>Acaromyces</taxon>
    </lineage>
</organism>
<evidence type="ECO:0000256" key="5">
    <source>
        <dbReference type="RuleBase" id="RU362022"/>
    </source>
</evidence>
<evidence type="ECO:0000256" key="3">
    <source>
        <dbReference type="ARBA" id="ARBA00022989"/>
    </source>
</evidence>
<keyword evidence="5" id="KW-0808">Transferase</keyword>
<dbReference type="AlphaFoldDB" id="A0A316YQ96"/>
<keyword evidence="8" id="KW-1185">Reference proteome</keyword>
<dbReference type="EMBL" id="KZ819635">
    <property type="protein sequence ID" value="PWN91196.1"/>
    <property type="molecule type" value="Genomic_DNA"/>
</dbReference>
<feature type="transmembrane region" description="Helical" evidence="5">
    <location>
        <begin position="93"/>
        <end position="111"/>
    </location>
</feature>
<dbReference type="EC" id="2.1.1.100" evidence="5"/>
<evidence type="ECO:0000256" key="4">
    <source>
        <dbReference type="ARBA" id="ARBA00023136"/>
    </source>
</evidence>
<sequence length="232" mass="26895">MLPTDPLLIFTALTGCFAGMSMYVSSTDPNPKTSEEAKRHAKQDRLFREKSAFDTLIRVNRWPFFKQVCVCLGFGQAVFLFKRSAEATKSSLWPALLFNLVAISGAMGRMWCYRTLQHFFTFNLSIQKDHRIVQAGPYRYLVHPSYTFFFLNALGTATAVLGSFNPLLVEAFSRLPPYATTIWIVFQALMPLSHIRNLSLRISDEEAMMKERFGRQWEEHVRQRWRLVPLIW</sequence>
<evidence type="ECO:0000256" key="2">
    <source>
        <dbReference type="ARBA" id="ARBA00022692"/>
    </source>
</evidence>
<evidence type="ECO:0000313" key="8">
    <source>
        <dbReference type="Proteomes" id="UP000245768"/>
    </source>
</evidence>
<feature type="chain" id="PRO_5016305196" description="Protein-S-isoprenylcysteine O-methyltransferase" evidence="6">
    <location>
        <begin position="19"/>
        <end position="232"/>
    </location>
</feature>
<name>A0A316YQ96_9BASI</name>
<evidence type="ECO:0000256" key="1">
    <source>
        <dbReference type="ARBA" id="ARBA00004141"/>
    </source>
</evidence>
<proteinExistence type="inferred from homology"/>
<dbReference type="Pfam" id="PF04140">
    <property type="entry name" value="ICMT"/>
    <property type="match status" value="1"/>
</dbReference>
<dbReference type="Proteomes" id="UP000245768">
    <property type="component" value="Unassembled WGS sequence"/>
</dbReference>
<dbReference type="InParanoid" id="A0A316YQ96"/>
<evidence type="ECO:0000256" key="6">
    <source>
        <dbReference type="SAM" id="SignalP"/>
    </source>
</evidence>
<dbReference type="GO" id="GO:0004671">
    <property type="term" value="F:protein C-terminal S-isoprenylcysteine carboxyl O-methyltransferase activity"/>
    <property type="evidence" value="ECO:0007669"/>
    <property type="project" value="UniProtKB-EC"/>
</dbReference>
<comment type="catalytic activity">
    <reaction evidence="5">
        <text>[protein]-C-terminal S-[(2E,6E)-farnesyl]-L-cysteine + S-adenosyl-L-methionine = [protein]-C-terminal S-[(2E,6E)-farnesyl]-L-cysteine methyl ester + S-adenosyl-L-homocysteine</text>
        <dbReference type="Rhea" id="RHEA:21672"/>
        <dbReference type="Rhea" id="RHEA-COMP:12125"/>
        <dbReference type="Rhea" id="RHEA-COMP:12126"/>
        <dbReference type="ChEBI" id="CHEBI:57856"/>
        <dbReference type="ChEBI" id="CHEBI:59789"/>
        <dbReference type="ChEBI" id="CHEBI:90510"/>
        <dbReference type="ChEBI" id="CHEBI:90511"/>
        <dbReference type="EC" id="2.1.1.100"/>
    </reaction>
</comment>
<accession>A0A316YQ96</accession>
<dbReference type="OrthoDB" id="422086at2759"/>
<dbReference type="PANTHER" id="PTHR43847">
    <property type="entry name" value="BLL3993 PROTEIN"/>
    <property type="match status" value="1"/>
</dbReference>
<dbReference type="Gene3D" id="1.20.120.1630">
    <property type="match status" value="1"/>
</dbReference>
<comment type="subcellular location">
    <subcellularLocation>
        <location evidence="5">Endoplasmic reticulum membrane</location>
        <topology evidence="5">Multi-pass membrane protein</topology>
    </subcellularLocation>
    <subcellularLocation>
        <location evidence="1">Membrane</location>
        <topology evidence="1">Multi-pass membrane protein</topology>
    </subcellularLocation>
</comment>
<protein>
    <recommendedName>
        <fullName evidence="5">Protein-S-isoprenylcysteine O-methyltransferase</fullName>
        <ecNumber evidence="5">2.1.1.100</ecNumber>
    </recommendedName>
</protein>
<dbReference type="STRING" id="215250.A0A316YQ96"/>
<feature type="transmembrane region" description="Helical" evidence="5">
    <location>
        <begin position="146"/>
        <end position="168"/>
    </location>
</feature>
<keyword evidence="3 5" id="KW-1133">Transmembrane helix</keyword>
<keyword evidence="5" id="KW-0256">Endoplasmic reticulum</keyword>
<keyword evidence="5" id="KW-0489">Methyltransferase</keyword>
<dbReference type="InterPro" id="IPR007269">
    <property type="entry name" value="ICMT_MeTrfase"/>
</dbReference>
<keyword evidence="5" id="KW-0949">S-adenosyl-L-methionine</keyword>
<keyword evidence="2 5" id="KW-0812">Transmembrane</keyword>
<gene>
    <name evidence="7" type="ORF">FA10DRAFT_61601</name>
</gene>
<evidence type="ECO:0000313" key="7">
    <source>
        <dbReference type="EMBL" id="PWN91196.1"/>
    </source>
</evidence>
<dbReference type="GO" id="GO:0005789">
    <property type="term" value="C:endoplasmic reticulum membrane"/>
    <property type="evidence" value="ECO:0007669"/>
    <property type="project" value="UniProtKB-SubCell"/>
</dbReference>